<dbReference type="Proteomes" id="UP000176493">
    <property type="component" value="Unassembled WGS sequence"/>
</dbReference>
<proteinExistence type="predicted"/>
<dbReference type="Gene3D" id="3.40.50.1010">
    <property type="entry name" value="5'-nuclease"/>
    <property type="match status" value="1"/>
</dbReference>
<organism evidence="2 3">
    <name type="scientific">Candidatus Taylorbacteria bacterium RIFCSPHIGHO2_02_49_25</name>
    <dbReference type="NCBI Taxonomy" id="1802305"/>
    <lineage>
        <taxon>Bacteria</taxon>
        <taxon>Candidatus Tayloriibacteriota</taxon>
    </lineage>
</organism>
<name>A0A1G2MHF1_9BACT</name>
<accession>A0A1G2MHF1</accession>
<dbReference type="SMART" id="SM00670">
    <property type="entry name" value="PINc"/>
    <property type="match status" value="1"/>
</dbReference>
<dbReference type="InterPro" id="IPR002716">
    <property type="entry name" value="PIN_dom"/>
</dbReference>
<sequence>MRYIFDTSVWVALFLENDVHHKEALSIWNSLDGEVVLTYIVTAETASVLCYKHSKKQADKFLQFAMNSPRVIAHPNNFQYEAEFFLRFGSKASFADYAVLHIARTLDATLVTFDKQMRQMFKRIRVL</sequence>
<evidence type="ECO:0000313" key="2">
    <source>
        <dbReference type="EMBL" id="OHA23144.1"/>
    </source>
</evidence>
<dbReference type="SUPFAM" id="SSF88723">
    <property type="entry name" value="PIN domain-like"/>
    <property type="match status" value="1"/>
</dbReference>
<evidence type="ECO:0000313" key="3">
    <source>
        <dbReference type="Proteomes" id="UP000176493"/>
    </source>
</evidence>
<dbReference type="AlphaFoldDB" id="A0A1G2MHF1"/>
<protein>
    <recommendedName>
        <fullName evidence="1">PIN domain-containing protein</fullName>
    </recommendedName>
</protein>
<reference evidence="2 3" key="1">
    <citation type="journal article" date="2016" name="Nat. Commun.">
        <title>Thousands of microbial genomes shed light on interconnected biogeochemical processes in an aquifer system.</title>
        <authorList>
            <person name="Anantharaman K."/>
            <person name="Brown C.T."/>
            <person name="Hug L.A."/>
            <person name="Sharon I."/>
            <person name="Castelle C.J."/>
            <person name="Probst A.J."/>
            <person name="Thomas B.C."/>
            <person name="Singh A."/>
            <person name="Wilkins M.J."/>
            <person name="Karaoz U."/>
            <person name="Brodie E.L."/>
            <person name="Williams K.H."/>
            <person name="Hubbard S.S."/>
            <person name="Banfield J.F."/>
        </authorList>
    </citation>
    <scope>NUCLEOTIDE SEQUENCE [LARGE SCALE GENOMIC DNA]</scope>
</reference>
<comment type="caution">
    <text evidence="2">The sequence shown here is derived from an EMBL/GenBank/DDBJ whole genome shotgun (WGS) entry which is preliminary data.</text>
</comment>
<gene>
    <name evidence="2" type="ORF">A2W52_00230</name>
</gene>
<dbReference type="InterPro" id="IPR029060">
    <property type="entry name" value="PIN-like_dom_sf"/>
</dbReference>
<feature type="domain" description="PIN" evidence="1">
    <location>
        <begin position="1"/>
        <end position="119"/>
    </location>
</feature>
<dbReference type="EMBL" id="MHRJ01000015">
    <property type="protein sequence ID" value="OHA23144.1"/>
    <property type="molecule type" value="Genomic_DNA"/>
</dbReference>
<dbReference type="PANTHER" id="PTHR39664">
    <property type="match status" value="1"/>
</dbReference>
<dbReference type="PANTHER" id="PTHR39664:SF2">
    <property type="entry name" value="NUCLEIC ACID-BINDING PROTEIN, CONTAINING PIN DOMAIN-RELATED"/>
    <property type="match status" value="1"/>
</dbReference>
<evidence type="ECO:0000259" key="1">
    <source>
        <dbReference type="SMART" id="SM00670"/>
    </source>
</evidence>
<dbReference type="Pfam" id="PF01850">
    <property type="entry name" value="PIN"/>
    <property type="match status" value="1"/>
</dbReference>